<comment type="caution">
    <text evidence="1">The sequence shown here is derived from an EMBL/GenBank/DDBJ whole genome shotgun (WGS) entry which is preliminary data.</text>
</comment>
<evidence type="ECO:0000313" key="1">
    <source>
        <dbReference type="EMBL" id="MBB6372467.1"/>
    </source>
</evidence>
<sequence length="208" mass="24342">MLIDLLNHIGYFKYNTPDEKNEFEKAIQLYSSNRTGLNKLINKFTFAHDKRSFLADHNIDKSTLDIDQRGRDDKWEEFCISAGSGNKIDFIDFLQVIGLSIAFDDPIKHDEKSELNSLIVSINGLTHTIEYPYLQDELLLFSFTEIINRELSKIKSPEKCYIIGRFPSILLFVTEEIYQYLTQLETDNYSEILKPEEWIRKFEKPDPG</sequence>
<keyword evidence="2" id="KW-1185">Reference proteome</keyword>
<name>A0A841N7B5_9FLAO</name>
<organism evidence="1 2">
    <name type="scientific">Chryseobacterium shigense</name>
    <dbReference type="NCBI Taxonomy" id="297244"/>
    <lineage>
        <taxon>Bacteria</taxon>
        <taxon>Pseudomonadati</taxon>
        <taxon>Bacteroidota</taxon>
        <taxon>Flavobacteriia</taxon>
        <taxon>Flavobacteriales</taxon>
        <taxon>Weeksellaceae</taxon>
        <taxon>Chryseobacterium group</taxon>
        <taxon>Chryseobacterium</taxon>
    </lineage>
</organism>
<gene>
    <name evidence="1" type="ORF">HNP36_003583</name>
</gene>
<accession>A0A841N7B5</accession>
<dbReference type="EMBL" id="JACHLC010000006">
    <property type="protein sequence ID" value="MBB6372467.1"/>
    <property type="molecule type" value="Genomic_DNA"/>
</dbReference>
<dbReference type="RefSeq" id="WP_184166198.1">
    <property type="nucleotide sequence ID" value="NZ_JACHLC010000006.1"/>
</dbReference>
<proteinExistence type="predicted"/>
<protein>
    <submittedName>
        <fullName evidence="1">Uncharacterized protein</fullName>
    </submittedName>
</protein>
<dbReference type="AlphaFoldDB" id="A0A841N7B5"/>
<dbReference type="Proteomes" id="UP000589738">
    <property type="component" value="Unassembled WGS sequence"/>
</dbReference>
<evidence type="ECO:0000313" key="2">
    <source>
        <dbReference type="Proteomes" id="UP000589738"/>
    </source>
</evidence>
<reference evidence="1 2" key="1">
    <citation type="submission" date="2020-08" db="EMBL/GenBank/DDBJ databases">
        <title>Functional genomics of gut bacteria from endangered species of beetles.</title>
        <authorList>
            <person name="Carlos-Shanley C."/>
        </authorList>
    </citation>
    <scope>NUCLEOTIDE SEQUENCE [LARGE SCALE GENOMIC DNA]</scope>
    <source>
        <strain evidence="1 2">S00136</strain>
    </source>
</reference>